<feature type="domain" description="CCHC-type" evidence="18">
    <location>
        <begin position="328"/>
        <end position="343"/>
    </location>
</feature>
<protein>
    <recommendedName>
        <fullName evidence="1">RNA-directed DNA polymerase</fullName>
        <ecNumber evidence="1">2.7.7.49</ecNumber>
    </recommendedName>
</protein>
<dbReference type="Gene3D" id="3.10.10.10">
    <property type="entry name" value="HIV Type 1 Reverse Transcriptase, subunit A, domain 1"/>
    <property type="match status" value="1"/>
</dbReference>
<keyword evidence="15" id="KW-0863">Zinc-finger</keyword>
<evidence type="ECO:0000256" key="15">
    <source>
        <dbReference type="PROSITE-ProRule" id="PRU00047"/>
    </source>
</evidence>
<dbReference type="InterPro" id="IPR036875">
    <property type="entry name" value="Znf_CCHC_sf"/>
</dbReference>
<dbReference type="GO" id="GO:0008270">
    <property type="term" value="F:zinc ion binding"/>
    <property type="evidence" value="ECO:0007669"/>
    <property type="project" value="UniProtKB-KW"/>
</dbReference>
<keyword evidence="15" id="KW-0479">Metal-binding</keyword>
<dbReference type="Gene3D" id="3.30.420.10">
    <property type="entry name" value="Ribonuclease H-like superfamily/Ribonuclease H"/>
    <property type="match status" value="1"/>
</dbReference>
<evidence type="ECO:0000256" key="9">
    <source>
        <dbReference type="ARBA" id="ARBA00022842"/>
    </source>
</evidence>
<dbReference type="Pfam" id="PF17919">
    <property type="entry name" value="RT_RNaseH_2"/>
    <property type="match status" value="1"/>
</dbReference>
<dbReference type="Gene3D" id="4.10.60.10">
    <property type="entry name" value="Zinc finger, CCHC-type"/>
    <property type="match status" value="1"/>
</dbReference>
<evidence type="ECO:0000313" key="23">
    <source>
        <dbReference type="Proteomes" id="UP000036403"/>
    </source>
</evidence>
<keyword evidence="11" id="KW-0229">DNA integration</keyword>
<dbReference type="Proteomes" id="UP000036403">
    <property type="component" value="Unassembled WGS sequence"/>
</dbReference>
<evidence type="ECO:0000256" key="10">
    <source>
        <dbReference type="ARBA" id="ARBA00022884"/>
    </source>
</evidence>
<evidence type="ECO:0000256" key="5">
    <source>
        <dbReference type="ARBA" id="ARBA00022722"/>
    </source>
</evidence>
<dbReference type="GO" id="GO:0003723">
    <property type="term" value="F:RNA binding"/>
    <property type="evidence" value="ECO:0007669"/>
    <property type="project" value="UniProtKB-KW"/>
</dbReference>
<dbReference type="PROSITE" id="PS50878">
    <property type="entry name" value="RT_POL"/>
    <property type="match status" value="1"/>
</dbReference>
<dbReference type="SUPFAM" id="SSF57756">
    <property type="entry name" value="Retrovirus zinc finger-like domains"/>
    <property type="match status" value="1"/>
</dbReference>
<evidence type="ECO:0000256" key="11">
    <source>
        <dbReference type="ARBA" id="ARBA00022908"/>
    </source>
</evidence>
<proteinExistence type="predicted"/>
<feature type="domain" description="Integrase catalytic" evidence="21">
    <location>
        <begin position="984"/>
        <end position="1142"/>
    </location>
</feature>
<dbReference type="SUPFAM" id="SSF53098">
    <property type="entry name" value="Ribonuclease H-like"/>
    <property type="match status" value="1"/>
</dbReference>
<dbReference type="EC" id="2.7.7.49" evidence="1"/>
<dbReference type="SUPFAM" id="SSF56672">
    <property type="entry name" value="DNA/RNA polymerases"/>
    <property type="match status" value="1"/>
</dbReference>
<evidence type="ECO:0000259" key="21">
    <source>
        <dbReference type="PROSITE" id="PS50994"/>
    </source>
</evidence>
<feature type="domain" description="Peptidase A2" evidence="19">
    <location>
        <begin position="396"/>
        <end position="489"/>
    </location>
</feature>
<dbReference type="PANTHER" id="PTHR37984:SF5">
    <property type="entry name" value="PROTEIN NYNRIN-LIKE"/>
    <property type="match status" value="1"/>
</dbReference>
<feature type="region of interest" description="Disordered" evidence="17">
    <location>
        <begin position="289"/>
        <end position="323"/>
    </location>
</feature>
<keyword evidence="8" id="KW-0378">Hydrolase</keyword>
<dbReference type="Pfam" id="PF00078">
    <property type="entry name" value="RVT_1"/>
    <property type="match status" value="1"/>
</dbReference>
<dbReference type="InterPro" id="IPR001969">
    <property type="entry name" value="Aspartic_peptidase_AS"/>
</dbReference>
<evidence type="ECO:0000313" key="22">
    <source>
        <dbReference type="EMBL" id="KMQ88999.1"/>
    </source>
</evidence>
<evidence type="ECO:0000259" key="20">
    <source>
        <dbReference type="PROSITE" id="PS50878"/>
    </source>
</evidence>
<dbReference type="InterPro" id="IPR000477">
    <property type="entry name" value="RT_dom"/>
</dbReference>
<dbReference type="GO" id="GO:0003677">
    <property type="term" value="F:DNA binding"/>
    <property type="evidence" value="ECO:0007669"/>
    <property type="project" value="UniProtKB-KW"/>
</dbReference>
<keyword evidence="14" id="KW-0511">Multifunctional enzyme</keyword>
<keyword evidence="10" id="KW-0694">RNA-binding</keyword>
<dbReference type="PROSITE" id="PS50158">
    <property type="entry name" value="ZF_CCHC"/>
    <property type="match status" value="2"/>
</dbReference>
<dbReference type="GO" id="GO:0004519">
    <property type="term" value="F:endonuclease activity"/>
    <property type="evidence" value="ECO:0007669"/>
    <property type="project" value="UniProtKB-KW"/>
</dbReference>
<dbReference type="InterPro" id="IPR012337">
    <property type="entry name" value="RNaseH-like_sf"/>
</dbReference>
<feature type="compositionally biased region" description="Basic and acidic residues" evidence="17">
    <location>
        <begin position="299"/>
        <end position="315"/>
    </location>
</feature>
<keyword evidence="2" id="KW-0645">Protease</keyword>
<evidence type="ECO:0000256" key="3">
    <source>
        <dbReference type="ARBA" id="ARBA00022679"/>
    </source>
</evidence>
<dbReference type="GO" id="GO:0042575">
    <property type="term" value="C:DNA polymerase complex"/>
    <property type="evidence" value="ECO:0007669"/>
    <property type="project" value="UniProtKB-ARBA"/>
</dbReference>
<accession>A0A0J7KFF1</accession>
<keyword evidence="3" id="KW-0808">Transferase</keyword>
<evidence type="ECO:0000256" key="8">
    <source>
        <dbReference type="ARBA" id="ARBA00022801"/>
    </source>
</evidence>
<keyword evidence="5" id="KW-0540">Nuclease</keyword>
<keyword evidence="23" id="KW-1185">Reference proteome</keyword>
<dbReference type="CDD" id="cd00303">
    <property type="entry name" value="retropepsin_like"/>
    <property type="match status" value="1"/>
</dbReference>
<evidence type="ECO:0000256" key="14">
    <source>
        <dbReference type="ARBA" id="ARBA00023268"/>
    </source>
</evidence>
<evidence type="ECO:0000256" key="16">
    <source>
        <dbReference type="SAM" id="Coils"/>
    </source>
</evidence>
<keyword evidence="12" id="KW-0695">RNA-directed DNA polymerase</keyword>
<dbReference type="Gene3D" id="3.30.70.270">
    <property type="match status" value="2"/>
</dbReference>
<dbReference type="STRING" id="67767.A0A0J7KFF1"/>
<dbReference type="Pfam" id="PF17921">
    <property type="entry name" value="Integrase_H2C2"/>
    <property type="match status" value="1"/>
</dbReference>
<dbReference type="Pfam" id="PF00665">
    <property type="entry name" value="rve"/>
    <property type="match status" value="1"/>
</dbReference>
<dbReference type="EMBL" id="LBMM01008296">
    <property type="protein sequence ID" value="KMQ88999.1"/>
    <property type="molecule type" value="Genomic_DNA"/>
</dbReference>
<dbReference type="GO" id="GO:0015074">
    <property type="term" value="P:DNA integration"/>
    <property type="evidence" value="ECO:0007669"/>
    <property type="project" value="UniProtKB-KW"/>
</dbReference>
<name>A0A0J7KFF1_LASNI</name>
<feature type="coiled-coil region" evidence="16">
    <location>
        <begin position="37"/>
        <end position="73"/>
    </location>
</feature>
<keyword evidence="9" id="KW-0460">Magnesium</keyword>
<dbReference type="SMART" id="SM00343">
    <property type="entry name" value="ZnF_C2HC"/>
    <property type="match status" value="2"/>
</dbReference>
<dbReference type="PROSITE" id="PS50994">
    <property type="entry name" value="INTEGRASE"/>
    <property type="match status" value="1"/>
</dbReference>
<dbReference type="SUPFAM" id="SSF50630">
    <property type="entry name" value="Acid proteases"/>
    <property type="match status" value="1"/>
</dbReference>
<evidence type="ECO:0000256" key="7">
    <source>
        <dbReference type="ARBA" id="ARBA00022759"/>
    </source>
</evidence>
<dbReference type="GO" id="GO:0003964">
    <property type="term" value="F:RNA-directed DNA polymerase activity"/>
    <property type="evidence" value="ECO:0007669"/>
    <property type="project" value="UniProtKB-KW"/>
</dbReference>
<keyword evidence="6" id="KW-0064">Aspartyl protease</keyword>
<keyword evidence="7" id="KW-0255">Endonuclease</keyword>
<dbReference type="Pfam" id="PF00098">
    <property type="entry name" value="zf-CCHC"/>
    <property type="match status" value="2"/>
</dbReference>
<evidence type="ECO:0000256" key="12">
    <source>
        <dbReference type="ARBA" id="ARBA00022918"/>
    </source>
</evidence>
<evidence type="ECO:0000256" key="1">
    <source>
        <dbReference type="ARBA" id="ARBA00012493"/>
    </source>
</evidence>
<feature type="domain" description="Reverse transcriptase" evidence="20">
    <location>
        <begin position="591"/>
        <end position="771"/>
    </location>
</feature>
<dbReference type="InterPro" id="IPR001584">
    <property type="entry name" value="Integrase_cat-core"/>
</dbReference>
<keyword evidence="4" id="KW-0548">Nucleotidyltransferase</keyword>
<dbReference type="PANTHER" id="PTHR37984">
    <property type="entry name" value="PROTEIN CBG26694"/>
    <property type="match status" value="1"/>
</dbReference>
<dbReference type="InterPro" id="IPR001995">
    <property type="entry name" value="Peptidase_A2_cat"/>
</dbReference>
<dbReference type="InterPro" id="IPR043502">
    <property type="entry name" value="DNA/RNA_pol_sf"/>
</dbReference>
<dbReference type="FunFam" id="3.10.10.10:FF:000007">
    <property type="entry name" value="Retrovirus-related Pol polyprotein from transposon 17.6-like Protein"/>
    <property type="match status" value="1"/>
</dbReference>
<evidence type="ECO:0000256" key="13">
    <source>
        <dbReference type="ARBA" id="ARBA00023125"/>
    </source>
</evidence>
<evidence type="ECO:0000259" key="19">
    <source>
        <dbReference type="PROSITE" id="PS50175"/>
    </source>
</evidence>
<organism evidence="22 23">
    <name type="scientific">Lasius niger</name>
    <name type="common">Black garden ant</name>
    <dbReference type="NCBI Taxonomy" id="67767"/>
    <lineage>
        <taxon>Eukaryota</taxon>
        <taxon>Metazoa</taxon>
        <taxon>Ecdysozoa</taxon>
        <taxon>Arthropoda</taxon>
        <taxon>Hexapoda</taxon>
        <taxon>Insecta</taxon>
        <taxon>Pterygota</taxon>
        <taxon>Neoptera</taxon>
        <taxon>Endopterygota</taxon>
        <taxon>Hymenoptera</taxon>
        <taxon>Apocrita</taxon>
        <taxon>Aculeata</taxon>
        <taxon>Formicoidea</taxon>
        <taxon>Formicidae</taxon>
        <taxon>Formicinae</taxon>
        <taxon>Lasius</taxon>
        <taxon>Lasius</taxon>
    </lineage>
</organism>
<keyword evidence="15" id="KW-0862">Zinc</keyword>
<keyword evidence="13" id="KW-0238">DNA-binding</keyword>
<dbReference type="InterPro" id="IPR036397">
    <property type="entry name" value="RNaseH_sf"/>
</dbReference>
<feature type="domain" description="CCHC-type" evidence="18">
    <location>
        <begin position="350"/>
        <end position="366"/>
    </location>
</feature>
<dbReference type="CDD" id="cd01647">
    <property type="entry name" value="RT_LTR"/>
    <property type="match status" value="1"/>
</dbReference>
<dbReference type="GO" id="GO:0004190">
    <property type="term" value="F:aspartic-type endopeptidase activity"/>
    <property type="evidence" value="ECO:0007669"/>
    <property type="project" value="UniProtKB-KW"/>
</dbReference>
<gene>
    <name evidence="22" type="ORF">RF55_11421</name>
</gene>
<reference evidence="22 23" key="1">
    <citation type="submission" date="2015-04" db="EMBL/GenBank/DDBJ databases">
        <title>Lasius niger genome sequencing.</title>
        <authorList>
            <person name="Konorov E.A."/>
            <person name="Nikitin M.A."/>
            <person name="Kirill M.V."/>
            <person name="Chang P."/>
        </authorList>
    </citation>
    <scope>NUCLEOTIDE SEQUENCE [LARGE SCALE GENOMIC DNA]</scope>
    <source>
        <tissue evidence="22">Whole</tissue>
    </source>
</reference>
<dbReference type="InterPro" id="IPR043128">
    <property type="entry name" value="Rev_trsase/Diguanyl_cyclase"/>
</dbReference>
<dbReference type="FunFam" id="3.30.70.270:FF:000020">
    <property type="entry name" value="Transposon Tf2-6 polyprotein-like Protein"/>
    <property type="match status" value="1"/>
</dbReference>
<dbReference type="InterPro" id="IPR001878">
    <property type="entry name" value="Znf_CCHC"/>
</dbReference>
<evidence type="ECO:0000259" key="18">
    <source>
        <dbReference type="PROSITE" id="PS50158"/>
    </source>
</evidence>
<evidence type="ECO:0000256" key="2">
    <source>
        <dbReference type="ARBA" id="ARBA00022670"/>
    </source>
</evidence>
<dbReference type="PROSITE" id="PS50175">
    <property type="entry name" value="ASP_PROT_RETROV"/>
    <property type="match status" value="1"/>
</dbReference>
<dbReference type="InterPro" id="IPR041577">
    <property type="entry name" value="RT_RNaseH_2"/>
</dbReference>
<dbReference type="PROSITE" id="PS00141">
    <property type="entry name" value="ASP_PROTEASE"/>
    <property type="match status" value="1"/>
</dbReference>
<comment type="caution">
    <text evidence="22">The sequence shown here is derived from an EMBL/GenBank/DDBJ whole genome shotgun (WGS) entry which is preliminary data.</text>
</comment>
<evidence type="ECO:0000256" key="17">
    <source>
        <dbReference type="SAM" id="MobiDB-lite"/>
    </source>
</evidence>
<sequence>MMEADPSGAWMNIDQSSENIDTENSEQAGTFNAQLTTNLQQREIDLYKKEKELAERELALARLEIEVMQMRLQTEQVGGSGERQQHLMHSIASIEGERSRVNNDGDHGNNMTTSYGDSNVLTQPRTNITAIADLLNNFNGKSGDFEVWEKQIKLLKSTYKLEDETVKLLFGMRLKGRALEWLHSKPEYITMTFDQLLDELRAMFYRRQSKIVMRKKFEERVWKKEETFHEYFHKKLILGNRVPISDDEILEYVIDGIPDEVLRNQACIQRFSTADGLLEAFEKVTLRDRNTSGTANSAKSDKRGNEQSKGERKESSNSNENNKSGTVRCYNCGERDHVSTNCPTKDQGTKCFKCGERGHIALKCTKKSKTNKESCVISGISNRKCLKNVLFNGREIEALIDSGSDFSLIRADEYIKLGSPQLKFNELRFDGVGSSGNMTLGEFQAEIIVDGHSYSINVQVVSDTMLRHKLLIGTNFLNITDVNLRGGEITIRPLPEIVCNIAKCEDELEILKIDVNNETCEINRVDVSHIKDFRQRKEIENLTNNYKPNKICESDVKMKLVLKDEEPVYQSARRLSIVEKEIVNAQIDEWIANGIAQPSTSDYASSIVLVRKKDDSFRLCVDYRLLNKKIIKDRYPLPLIEDQLDLLQNARIFSTLDLKNSFFHVRMEESSQKYTAFIVPDGHYEYKRVPFGLCNSPAVFQRFVNTVFRDLIREKVILVYMDDLIIPSNDIESGIKNLKKVLLTASEAGLIINWKKCYFLQTTVEFLGHVINNGCVRPSDRKTEAVKRFPEPTNIKQIQSFLGLTGYFRKFIPRYSTIARPLSNLLRSNVKFNFGMIEKDAFKQLKVMLSEKPVLNLYRIGADTELHTDTSALGYGAILLQRNSEDQYFHPVYYYSGKTTSAESKESGGDIRLVVPTKMQMQIIRRAHECGHFSVGKTEALVRTDYWIPNLRQRVEKVVQNCVTCILAEKKHGKKECLLNPIEKGSVPLDTLHIDHLGPLSSTKKSYRYIFAVIDAFSKFTWLYATKSTNTTEVLIRLKRQAAIFCNPRRIISDRGTAFTSDEFKKYCREENIEHSLITTGVPRGNGQIERLNRILIPLLTKLTAPKPNEWYKYVEIAQQYLNSTTHRSICTSPFNLLFGIHPRIKNYPDIRDWLEKEWIASFQDKRDEFRAEASENIFKIQRENKRTFNKKRRKATDYHKGNLVAIKRTQQDPGLKIAHKYLGPYEVIRVLHNQRYLVQKVGEGKGPQQTSTSADFMKLWIQETSDDLSENENMDENIRGEC</sequence>
<keyword evidence="16" id="KW-0175">Coiled coil</keyword>
<dbReference type="InterPro" id="IPR041588">
    <property type="entry name" value="Integrase_H2C2"/>
</dbReference>
<evidence type="ECO:0000256" key="6">
    <source>
        <dbReference type="ARBA" id="ARBA00022750"/>
    </source>
</evidence>
<dbReference type="Gene3D" id="2.40.70.10">
    <property type="entry name" value="Acid Proteases"/>
    <property type="match status" value="1"/>
</dbReference>
<dbReference type="PaxDb" id="67767-A0A0J7KFF1"/>
<dbReference type="InterPro" id="IPR021109">
    <property type="entry name" value="Peptidase_aspartic_dom_sf"/>
</dbReference>
<evidence type="ECO:0000256" key="4">
    <source>
        <dbReference type="ARBA" id="ARBA00022695"/>
    </source>
</evidence>
<dbReference type="Gene3D" id="1.10.340.70">
    <property type="match status" value="1"/>
</dbReference>
<dbReference type="OrthoDB" id="7698374at2759"/>
<dbReference type="GO" id="GO:0006508">
    <property type="term" value="P:proteolysis"/>
    <property type="evidence" value="ECO:0007669"/>
    <property type="project" value="UniProtKB-KW"/>
</dbReference>
<dbReference type="InterPro" id="IPR050951">
    <property type="entry name" value="Retrovirus_Pol_polyprotein"/>
</dbReference>